<organism evidence="3 4">
    <name type="scientific">Roseospira visakhapatnamensis</name>
    <dbReference type="NCBI Taxonomy" id="390880"/>
    <lineage>
        <taxon>Bacteria</taxon>
        <taxon>Pseudomonadati</taxon>
        <taxon>Pseudomonadota</taxon>
        <taxon>Alphaproteobacteria</taxon>
        <taxon>Rhodospirillales</taxon>
        <taxon>Rhodospirillaceae</taxon>
        <taxon>Roseospira</taxon>
    </lineage>
</organism>
<dbReference type="SMART" id="SM01080">
    <property type="entry name" value="CHASE2"/>
    <property type="match status" value="1"/>
</dbReference>
<sequence length="718" mass="75954">MTVRPYKLATVLVGAVLSALASLAMGTHSRLDGLLLDAVVTGRAALLPDEEARARDRSPVAVVALDPRSLAAPDLASSPRAMMQPQFGALTEAVFAAGARALAFDFVFAFRGGAFLDGWDRSFQTALAANGTRVVLGRDRAVAPDVAYWGPLAARPAGRLGIQELIPDGDGIIRRVNMVYWLQPPPPGDSRPLLRLAPRDDAKPLFTLAGAALARAGETSLPRQVLLAPDRHLEALPTYALVDVLRCAKADPATLAAAFADTVVFFGSTIPSEDRKWTSARFLAPPEAPAPALQPAGTPGDPDAGCALTPRPASDAKVLSVPGVHVHAAAAHAVLTGRTPGEIPAWSRHVVAGVSGAAGVVAVLHAPLWLALGLVAAGLAILGAAALVGLVGGTWLPLGLPMGALAMAALGAYAVRYLLEERQHKRMREAFGRYVAPQLVQKIAEDESSLDRGGEVRDLSVWIADIANYSSLSEFADPKEVGRLLNRVLGAVAERVEAQGGYVAQYSGDAVVATFGTFGDQPDHADRAVRGALEARETVMALSREMTRATGAPSLDLRVGVSSDAMLVGNIGAERRLSFTVIGDGINTAARLESANKQLGSRILVSHKTREQCSETLRFRLVDKIRVKGRQQAVTLYEPLGETTGGPAADDEEAQAPHRRYERALSRYWARDFAEARALLADLAAQDPVARALLPRVEAAIRTPPGEDWDGVYDLPVK</sequence>
<dbReference type="Gene3D" id="3.30.70.1230">
    <property type="entry name" value="Nucleotide cyclase"/>
    <property type="match status" value="1"/>
</dbReference>
<dbReference type="EMBL" id="JACIGK010000027">
    <property type="protein sequence ID" value="MBB4267443.1"/>
    <property type="molecule type" value="Genomic_DNA"/>
</dbReference>
<dbReference type="InterPro" id="IPR029787">
    <property type="entry name" value="Nucleotide_cyclase"/>
</dbReference>
<dbReference type="GO" id="GO:0035556">
    <property type="term" value="P:intracellular signal transduction"/>
    <property type="evidence" value="ECO:0007669"/>
    <property type="project" value="InterPro"/>
</dbReference>
<name>A0A7W6RFC4_9PROT</name>
<evidence type="ECO:0000259" key="2">
    <source>
        <dbReference type="PROSITE" id="PS50125"/>
    </source>
</evidence>
<evidence type="ECO:0000313" key="4">
    <source>
        <dbReference type="Proteomes" id="UP000554286"/>
    </source>
</evidence>
<dbReference type="GO" id="GO:0004016">
    <property type="term" value="F:adenylate cyclase activity"/>
    <property type="evidence" value="ECO:0007669"/>
    <property type="project" value="UniProtKB-ARBA"/>
</dbReference>
<dbReference type="GO" id="GO:0006171">
    <property type="term" value="P:cAMP biosynthetic process"/>
    <property type="evidence" value="ECO:0007669"/>
    <property type="project" value="TreeGrafter"/>
</dbReference>
<accession>A0A7W6RFC4</accession>
<gene>
    <name evidence="3" type="ORF">GGD89_003087</name>
</gene>
<dbReference type="Pfam" id="PF05226">
    <property type="entry name" value="CHASE2"/>
    <property type="match status" value="1"/>
</dbReference>
<dbReference type="PANTHER" id="PTHR43081:SF1">
    <property type="entry name" value="ADENYLATE CYCLASE, TERMINAL-DIFFERENTIATION SPECIFIC"/>
    <property type="match status" value="1"/>
</dbReference>
<dbReference type="AlphaFoldDB" id="A0A7W6RFC4"/>
<dbReference type="SMART" id="SM00044">
    <property type="entry name" value="CYCc"/>
    <property type="match status" value="1"/>
</dbReference>
<comment type="caution">
    <text evidence="3">The sequence shown here is derived from an EMBL/GenBank/DDBJ whole genome shotgun (WGS) entry which is preliminary data.</text>
</comment>
<keyword evidence="1" id="KW-0812">Transmembrane</keyword>
<keyword evidence="4" id="KW-1185">Reference proteome</keyword>
<dbReference type="RefSeq" id="WP_184046840.1">
    <property type="nucleotide sequence ID" value="NZ_JACIGK010000027.1"/>
</dbReference>
<dbReference type="PANTHER" id="PTHR43081">
    <property type="entry name" value="ADENYLATE CYCLASE, TERMINAL-DIFFERENTIATION SPECIFIC-RELATED"/>
    <property type="match status" value="1"/>
</dbReference>
<evidence type="ECO:0000313" key="3">
    <source>
        <dbReference type="EMBL" id="MBB4267443.1"/>
    </source>
</evidence>
<dbReference type="CDD" id="cd07302">
    <property type="entry name" value="CHD"/>
    <property type="match status" value="1"/>
</dbReference>
<feature type="transmembrane region" description="Helical" evidence="1">
    <location>
        <begin position="371"/>
        <end position="392"/>
    </location>
</feature>
<dbReference type="InterPro" id="IPR001054">
    <property type="entry name" value="A/G_cyclase"/>
</dbReference>
<keyword evidence="1" id="KW-1133">Transmembrane helix</keyword>
<dbReference type="InterPro" id="IPR007890">
    <property type="entry name" value="CHASE2"/>
</dbReference>
<feature type="domain" description="Guanylate cyclase" evidence="2">
    <location>
        <begin position="460"/>
        <end position="593"/>
    </location>
</feature>
<reference evidence="3 4" key="1">
    <citation type="submission" date="2020-08" db="EMBL/GenBank/DDBJ databases">
        <title>Genome sequencing of Purple Non-Sulfur Bacteria from various extreme environments.</title>
        <authorList>
            <person name="Mayer M."/>
        </authorList>
    </citation>
    <scope>NUCLEOTIDE SEQUENCE [LARGE SCALE GENOMIC DNA]</scope>
    <source>
        <strain evidence="3 4">JA131</strain>
    </source>
</reference>
<dbReference type="Proteomes" id="UP000554286">
    <property type="component" value="Unassembled WGS sequence"/>
</dbReference>
<dbReference type="SUPFAM" id="SSF55073">
    <property type="entry name" value="Nucleotide cyclase"/>
    <property type="match status" value="1"/>
</dbReference>
<keyword evidence="1" id="KW-0472">Membrane</keyword>
<feature type="transmembrane region" description="Helical" evidence="1">
    <location>
        <begin position="398"/>
        <end position="419"/>
    </location>
</feature>
<proteinExistence type="predicted"/>
<dbReference type="PROSITE" id="PS50125">
    <property type="entry name" value="GUANYLATE_CYCLASE_2"/>
    <property type="match status" value="1"/>
</dbReference>
<dbReference type="InterPro" id="IPR050697">
    <property type="entry name" value="Adenylyl/Guanylyl_Cyclase_3/4"/>
</dbReference>
<protein>
    <submittedName>
        <fullName evidence="3">Class 3 adenylate cyclase/CHASE2 domain-containing sensor protein</fullName>
    </submittedName>
</protein>
<evidence type="ECO:0000256" key="1">
    <source>
        <dbReference type="SAM" id="Phobius"/>
    </source>
</evidence>
<dbReference type="Pfam" id="PF00211">
    <property type="entry name" value="Guanylate_cyc"/>
    <property type="match status" value="1"/>
</dbReference>